<protein>
    <recommendedName>
        <fullName evidence="4">BHLH domain-containing protein</fullName>
    </recommendedName>
</protein>
<accession>A0AAP0HRH2</accession>
<evidence type="ECO:0000256" key="2">
    <source>
        <dbReference type="ARBA" id="ARBA00023163"/>
    </source>
</evidence>
<evidence type="ECO:0000256" key="3">
    <source>
        <dbReference type="SAM" id="MobiDB-lite"/>
    </source>
</evidence>
<dbReference type="PANTHER" id="PTHR46196">
    <property type="entry name" value="TRANSCRIPTION FACTOR BHLH155-LIKE ISOFORM X1-RELATED"/>
    <property type="match status" value="1"/>
</dbReference>
<reference evidence="5 6" key="1">
    <citation type="submission" date="2024-01" db="EMBL/GenBank/DDBJ databases">
        <title>Genome assemblies of Stephania.</title>
        <authorList>
            <person name="Yang L."/>
        </authorList>
    </citation>
    <scope>NUCLEOTIDE SEQUENCE [LARGE SCALE GENOMIC DNA]</scope>
    <source>
        <strain evidence="5">JXDWG</strain>
        <tissue evidence="5">Leaf</tissue>
    </source>
</reference>
<dbReference type="Pfam" id="PF23176">
    <property type="entry name" value="bHLH_LHW"/>
    <property type="match status" value="1"/>
</dbReference>
<feature type="compositionally biased region" description="Low complexity" evidence="3">
    <location>
        <begin position="244"/>
        <end position="267"/>
    </location>
</feature>
<evidence type="ECO:0000259" key="4">
    <source>
        <dbReference type="PROSITE" id="PS50888"/>
    </source>
</evidence>
<dbReference type="InterPro" id="IPR011598">
    <property type="entry name" value="bHLH_dom"/>
</dbReference>
<sequence length="865" mass="92903">MCIKTLCCSNGWCYGAFWRRVDGRNPMLLTLEDAYLEEQIGGGGGIQKMFQQVHMLGDGIIGQTALSGEHKWMFLDALFGEWNPKGSFYNQETFQGSNSEFLQQFASGIKTVAVISVAPQGVVQFGSTRKIPERLDFVNHVRSSFASLQSVDGLLTGIAPASLSGIFDSSGIVASVVSSTNYSSNYGNNKVMQDGRNKDLLVHPESSPLNLGLRKGSISQFPNSTTAQAQVILSPPKMQLPQGSSKIPLSSSNSSASQIPSASTRSSGGSNGTLSGQQMASGMGKQESPNAHKASSYVNSYQSFQGEETLACLYSSSGLLNCVTNTTMPHVNKNIEHGSCSLTDAQLSSPLLRDTEIGELPSSSYNGLHPFPGEFRQVNATSIPCKANGIDNLSQWIAESLQRGNIGLAASLGDFTPQRVGVASASSDLVGSEVVSGVPINCPATSVENSFTTDAINCLSTGFDGKDKSVNPTAQLPADNDLFDSLGLDFRQTQNKGFWDDIMSRLGNGGCSGLTAGPSECVSEMDAGSIANIQKGLLSDLGLEQLLEGFLGHSPVNAKPSLEHQLSTGAITGADSILAYGNQAQLASHSLLGGAADEERMSMHKCHKENILKSRVGSWIDDSYSINTESTTVTNPKKSEEQGKATRKRARPGESTRPRPKDRQQIQDRVKELREIVPNGAKCSIDALLDRTIKHMLFMQSVTKYAEKIKQADEPKMMVDASGVVLKDNSNGGGATWAFEVEGQTMVCPIIVEDLTPPGQMTIEMLCEERGFFLEIADIIRGFGLTILKGVMEVQETKIWARFIVEANREVTRMDIFLSLVQLLQQTANSSSQPTSKGVESGIPMFGNYQQSPIPVPIGLADQLH</sequence>
<dbReference type="Proteomes" id="UP001419268">
    <property type="component" value="Unassembled WGS sequence"/>
</dbReference>
<keyword evidence="2" id="KW-0804">Transcription</keyword>
<dbReference type="PANTHER" id="PTHR46196:SF2">
    <property type="entry name" value="TRANSCRIPTION FACTOR BHLH157"/>
    <property type="match status" value="1"/>
</dbReference>
<dbReference type="AlphaFoldDB" id="A0AAP0HRH2"/>
<feature type="compositionally biased region" description="Basic and acidic residues" evidence="3">
    <location>
        <begin position="651"/>
        <end position="667"/>
    </location>
</feature>
<dbReference type="InterPro" id="IPR043561">
    <property type="entry name" value="LHW-like"/>
</dbReference>
<dbReference type="Pfam" id="PF14215">
    <property type="entry name" value="bHLH-MYC_N"/>
    <property type="match status" value="1"/>
</dbReference>
<dbReference type="InterPro" id="IPR025610">
    <property type="entry name" value="MYC/MYB_N"/>
</dbReference>
<comment type="caution">
    <text evidence="5">The sequence shown here is derived from an EMBL/GenBank/DDBJ whole genome shotgun (WGS) entry which is preliminary data.</text>
</comment>
<dbReference type="GO" id="GO:0003700">
    <property type="term" value="F:DNA-binding transcription factor activity"/>
    <property type="evidence" value="ECO:0007669"/>
    <property type="project" value="InterPro"/>
</dbReference>
<dbReference type="CDD" id="cd18915">
    <property type="entry name" value="bHLH_AtLHW_like"/>
    <property type="match status" value="1"/>
</dbReference>
<dbReference type="EMBL" id="JBBNAG010000011">
    <property type="protein sequence ID" value="KAK9093886.1"/>
    <property type="molecule type" value="Genomic_DNA"/>
</dbReference>
<name>A0AAP0HRH2_9MAGN</name>
<feature type="domain" description="BHLH" evidence="4">
    <location>
        <begin position="650"/>
        <end position="699"/>
    </location>
</feature>
<feature type="region of interest" description="Disordered" evidence="3">
    <location>
        <begin position="629"/>
        <end position="667"/>
    </location>
</feature>
<evidence type="ECO:0000313" key="6">
    <source>
        <dbReference type="Proteomes" id="UP001419268"/>
    </source>
</evidence>
<keyword evidence="1" id="KW-0805">Transcription regulation</keyword>
<feature type="region of interest" description="Disordered" evidence="3">
    <location>
        <begin position="237"/>
        <end position="291"/>
    </location>
</feature>
<dbReference type="GO" id="GO:0046983">
    <property type="term" value="F:protein dimerization activity"/>
    <property type="evidence" value="ECO:0007669"/>
    <property type="project" value="InterPro"/>
</dbReference>
<keyword evidence="6" id="KW-1185">Reference proteome</keyword>
<dbReference type="PROSITE" id="PS50888">
    <property type="entry name" value="BHLH"/>
    <property type="match status" value="1"/>
</dbReference>
<organism evidence="5 6">
    <name type="scientific">Stephania cephalantha</name>
    <dbReference type="NCBI Taxonomy" id="152367"/>
    <lineage>
        <taxon>Eukaryota</taxon>
        <taxon>Viridiplantae</taxon>
        <taxon>Streptophyta</taxon>
        <taxon>Embryophyta</taxon>
        <taxon>Tracheophyta</taxon>
        <taxon>Spermatophyta</taxon>
        <taxon>Magnoliopsida</taxon>
        <taxon>Ranunculales</taxon>
        <taxon>Menispermaceae</taxon>
        <taxon>Menispermoideae</taxon>
        <taxon>Cissampelideae</taxon>
        <taxon>Stephania</taxon>
    </lineage>
</organism>
<proteinExistence type="predicted"/>
<evidence type="ECO:0000313" key="5">
    <source>
        <dbReference type="EMBL" id="KAK9093886.1"/>
    </source>
</evidence>
<evidence type="ECO:0000256" key="1">
    <source>
        <dbReference type="ARBA" id="ARBA00023015"/>
    </source>
</evidence>
<gene>
    <name evidence="5" type="ORF">Scep_025355</name>
</gene>